<dbReference type="EMBL" id="JAPWDV010000002">
    <property type="protein sequence ID" value="KAJ6219915.1"/>
    <property type="molecule type" value="Genomic_DNA"/>
</dbReference>
<dbReference type="GO" id="GO:0043022">
    <property type="term" value="F:ribosome binding"/>
    <property type="evidence" value="ECO:0007669"/>
    <property type="project" value="TreeGrafter"/>
</dbReference>
<feature type="compositionally biased region" description="Low complexity" evidence="5">
    <location>
        <begin position="52"/>
        <end position="64"/>
    </location>
</feature>
<accession>A0A9Q0M654</accession>
<reference evidence="7" key="1">
    <citation type="submission" date="2022-12" db="EMBL/GenBank/DDBJ databases">
        <title>Genome assemblies of Blomia tropicalis.</title>
        <authorList>
            <person name="Cui Y."/>
        </authorList>
    </citation>
    <scope>NUCLEOTIDE SEQUENCE</scope>
    <source>
        <tissue evidence="7">Adult mites</tissue>
    </source>
</reference>
<feature type="region of interest" description="Disordered" evidence="5">
    <location>
        <begin position="663"/>
        <end position="684"/>
    </location>
</feature>
<dbReference type="SMART" id="SM00355">
    <property type="entry name" value="ZnF_C2H2"/>
    <property type="match status" value="4"/>
</dbReference>
<feature type="compositionally biased region" description="Basic and acidic residues" evidence="5">
    <location>
        <begin position="773"/>
        <end position="787"/>
    </location>
</feature>
<evidence type="ECO:0000256" key="2">
    <source>
        <dbReference type="ARBA" id="ARBA00022771"/>
    </source>
</evidence>
<keyword evidence="1" id="KW-0479">Metal-binding</keyword>
<name>A0A9Q0M654_BLOTA</name>
<evidence type="ECO:0000259" key="6">
    <source>
        <dbReference type="PROSITE" id="PS50089"/>
    </source>
</evidence>
<dbReference type="Proteomes" id="UP001142055">
    <property type="component" value="Chromosome 2"/>
</dbReference>
<dbReference type="GO" id="GO:0061630">
    <property type="term" value="F:ubiquitin protein ligase activity"/>
    <property type="evidence" value="ECO:0007669"/>
    <property type="project" value="InterPro"/>
</dbReference>
<organism evidence="7 8">
    <name type="scientific">Blomia tropicalis</name>
    <name type="common">Mite</name>
    <dbReference type="NCBI Taxonomy" id="40697"/>
    <lineage>
        <taxon>Eukaryota</taxon>
        <taxon>Metazoa</taxon>
        <taxon>Ecdysozoa</taxon>
        <taxon>Arthropoda</taxon>
        <taxon>Chelicerata</taxon>
        <taxon>Arachnida</taxon>
        <taxon>Acari</taxon>
        <taxon>Acariformes</taxon>
        <taxon>Sarcoptiformes</taxon>
        <taxon>Astigmata</taxon>
        <taxon>Glycyphagoidea</taxon>
        <taxon>Echimyopodidae</taxon>
        <taxon>Blomia</taxon>
    </lineage>
</organism>
<dbReference type="InterPro" id="IPR017907">
    <property type="entry name" value="Znf_RING_CS"/>
</dbReference>
<dbReference type="PANTHER" id="PTHR22938">
    <property type="entry name" value="ZINC FINGER PROTEIN 598"/>
    <property type="match status" value="1"/>
</dbReference>
<feature type="region of interest" description="Disordered" evidence="5">
    <location>
        <begin position="1"/>
        <end position="92"/>
    </location>
</feature>
<feature type="region of interest" description="Disordered" evidence="5">
    <location>
        <begin position="499"/>
        <end position="523"/>
    </location>
</feature>
<dbReference type="PROSITE" id="PS50089">
    <property type="entry name" value="ZF_RING_2"/>
    <property type="match status" value="1"/>
</dbReference>
<dbReference type="GO" id="GO:0008270">
    <property type="term" value="F:zinc ion binding"/>
    <property type="evidence" value="ECO:0007669"/>
    <property type="project" value="UniProtKB-KW"/>
</dbReference>
<dbReference type="AlphaFoldDB" id="A0A9Q0M654"/>
<evidence type="ECO:0000313" key="8">
    <source>
        <dbReference type="Proteomes" id="UP001142055"/>
    </source>
</evidence>
<feature type="region of interest" description="Disordered" evidence="5">
    <location>
        <begin position="555"/>
        <end position="632"/>
    </location>
</feature>
<dbReference type="InterPro" id="IPR044288">
    <property type="entry name" value="ZNF598/HEL2"/>
</dbReference>
<keyword evidence="2 4" id="KW-0863">Zinc-finger</keyword>
<evidence type="ECO:0000256" key="4">
    <source>
        <dbReference type="PROSITE-ProRule" id="PRU00175"/>
    </source>
</evidence>
<comment type="caution">
    <text evidence="7">The sequence shown here is derived from an EMBL/GenBank/DDBJ whole genome shotgun (WGS) entry which is preliminary data.</text>
</comment>
<dbReference type="PANTHER" id="PTHR22938:SF0">
    <property type="entry name" value="E3 UBIQUITIN-PROTEIN LIGASE ZNF598"/>
    <property type="match status" value="1"/>
</dbReference>
<protein>
    <recommendedName>
        <fullName evidence="6">RING-type domain-containing protein</fullName>
    </recommendedName>
</protein>
<dbReference type="InterPro" id="IPR013083">
    <property type="entry name" value="Znf_RING/FYVE/PHD"/>
</dbReference>
<keyword evidence="3" id="KW-0862">Zinc</keyword>
<dbReference type="GO" id="GO:0016567">
    <property type="term" value="P:protein ubiquitination"/>
    <property type="evidence" value="ECO:0007669"/>
    <property type="project" value="TreeGrafter"/>
</dbReference>
<evidence type="ECO:0000313" key="7">
    <source>
        <dbReference type="EMBL" id="KAJ6219915.1"/>
    </source>
</evidence>
<feature type="compositionally biased region" description="Polar residues" evidence="5">
    <location>
        <begin position="558"/>
        <end position="600"/>
    </location>
</feature>
<feature type="region of interest" description="Disordered" evidence="5">
    <location>
        <begin position="716"/>
        <end position="787"/>
    </location>
</feature>
<proteinExistence type="predicted"/>
<evidence type="ECO:0000256" key="5">
    <source>
        <dbReference type="SAM" id="MobiDB-lite"/>
    </source>
</evidence>
<gene>
    <name evidence="7" type="ORF">RDWZM_005727</name>
</gene>
<dbReference type="InterPro" id="IPR013087">
    <property type="entry name" value="Znf_C2H2_type"/>
</dbReference>
<sequence length="787" mass="88485">MENPSINSDNDRSEQSSSRNERHHHRGNGGNGRYRDTNVGYRGGRGRGFHENGNSRNRGSGSRSRGFHHHQQRSRGIAQHRGPPQPASFQQSKTLVIKDSDNEFLRMLTQANNDSNEKILSQLESNPSSSGVHLSKRILTSIQPSRQSRPADPNHKACPVCLMDSPSLTGELVQAITSCEHVYCFECALRLIFITNKSDCPICRQALSKVTLTRAESLDDVPELKSFLSSTQQSHKQYKKFSKMVFFDAAEGEGIFDLIKQILWFNCTFCKKVPYSFHMDTKNAESYDAISKHLIKHDRNLCDLCFFNLELFPYEYELYTNYEMDQHKSLGSVVGEAQVHHRICYLCPEPGFFFDNDALSAHCKEAHISCYVCTSQAIFFADQPSLLEHVVEKHIICPVCRRTNGQVIGFPSVIELKAHAHVEHINEKIEFDTIAKEALVNLSSLNNRNRGFEMISNCESNMSRREACDRIDDFLRNRYSLERRLNPPQMNPETYMFNFPSMSETTTGTETTTSNGGTASSTNVNNVILFPTKHRFKSTFSTSSSNYVDHFPALGGRSANSGDRPSTSSRQTIATTASSMKHKPQNWQQSKQPQSTTSLSDGKIPIKYVQSNKKSKGKHGKSTQNNQENGSIYDDMIVTDPLKEPQTFGQTKPSNVQLIEQSQITTTSEATSNQSTSQNLKQKLPQKEAFPPLAQPSRSANPAGISGIWSAKGKQYKKLEKEKPKAQPLESQFDGISLNSDFPTIGNGSGPSWQTGCRWVPPKQKKKNKAKIKTIENEEWLRPDNGN</sequence>
<dbReference type="SUPFAM" id="SSF57850">
    <property type="entry name" value="RING/U-box"/>
    <property type="match status" value="1"/>
</dbReference>
<evidence type="ECO:0000256" key="3">
    <source>
        <dbReference type="ARBA" id="ARBA00022833"/>
    </source>
</evidence>
<dbReference type="PROSITE" id="PS00518">
    <property type="entry name" value="ZF_RING_1"/>
    <property type="match status" value="1"/>
</dbReference>
<feature type="compositionally biased region" description="Basic residues" evidence="5">
    <location>
        <begin position="763"/>
        <end position="772"/>
    </location>
</feature>
<dbReference type="Gene3D" id="3.30.40.10">
    <property type="entry name" value="Zinc/RING finger domain, C3HC4 (zinc finger)"/>
    <property type="match status" value="1"/>
</dbReference>
<evidence type="ECO:0000256" key="1">
    <source>
        <dbReference type="ARBA" id="ARBA00022723"/>
    </source>
</evidence>
<dbReference type="SMART" id="SM00184">
    <property type="entry name" value="RING"/>
    <property type="match status" value="1"/>
</dbReference>
<dbReference type="InterPro" id="IPR001841">
    <property type="entry name" value="Znf_RING"/>
</dbReference>
<feature type="compositionally biased region" description="Low complexity" evidence="5">
    <location>
        <begin position="503"/>
        <end position="523"/>
    </location>
</feature>
<feature type="domain" description="RING-type" evidence="6">
    <location>
        <begin position="158"/>
        <end position="204"/>
    </location>
</feature>
<dbReference type="GO" id="GO:0072344">
    <property type="term" value="P:rescue of stalled ribosome"/>
    <property type="evidence" value="ECO:0007669"/>
    <property type="project" value="InterPro"/>
</dbReference>
<keyword evidence="8" id="KW-1185">Reference proteome</keyword>
<feature type="compositionally biased region" description="Polar residues" evidence="5">
    <location>
        <begin position="663"/>
        <end position="681"/>
    </location>
</feature>